<evidence type="ECO:0000313" key="2">
    <source>
        <dbReference type="Proteomes" id="UP001055072"/>
    </source>
</evidence>
<sequence>MTLLCGWVNAFDPLNFQSYSFIMVHTLMSIATDSEDVTNLLTSPPRYQHTKNPTVDPYTTRPILGTQHSCPITRIRTHTHTLENKSYNPKPANPIQSNSSYAAYPGYVHTDPDPLCQLESKYMVQSLNPNSLFSRGQADDSVLSTRIHTTTRLSCRIPITILPTTTQKLYFRRLYQVKLQPQCIHTYANTNSKVPTPLYYSPNTRYSTLISKYTHAYVYTHTGKQIHQSKPANQRYAYPGYVHTCRSRSPCKSKSEY</sequence>
<comment type="caution">
    <text evidence="1">The sequence shown here is derived from an EMBL/GenBank/DDBJ whole genome shotgun (WGS) entry which is preliminary data.</text>
</comment>
<dbReference type="EMBL" id="MU274928">
    <property type="protein sequence ID" value="KAI0085814.1"/>
    <property type="molecule type" value="Genomic_DNA"/>
</dbReference>
<keyword evidence="2" id="KW-1185">Reference proteome</keyword>
<organism evidence="1 2">
    <name type="scientific">Irpex rosettiformis</name>
    <dbReference type="NCBI Taxonomy" id="378272"/>
    <lineage>
        <taxon>Eukaryota</taxon>
        <taxon>Fungi</taxon>
        <taxon>Dikarya</taxon>
        <taxon>Basidiomycota</taxon>
        <taxon>Agaricomycotina</taxon>
        <taxon>Agaricomycetes</taxon>
        <taxon>Polyporales</taxon>
        <taxon>Irpicaceae</taxon>
        <taxon>Irpex</taxon>
    </lineage>
</organism>
<accession>A0ACB8TVC2</accession>
<gene>
    <name evidence="1" type="ORF">BDY19DRAFT_908799</name>
</gene>
<proteinExistence type="predicted"/>
<evidence type="ECO:0000313" key="1">
    <source>
        <dbReference type="EMBL" id="KAI0085814.1"/>
    </source>
</evidence>
<dbReference type="Proteomes" id="UP001055072">
    <property type="component" value="Unassembled WGS sequence"/>
</dbReference>
<name>A0ACB8TVC2_9APHY</name>
<reference evidence="1" key="1">
    <citation type="journal article" date="2021" name="Environ. Microbiol.">
        <title>Gene family expansions and transcriptome signatures uncover fungal adaptations to wood decay.</title>
        <authorList>
            <person name="Hage H."/>
            <person name="Miyauchi S."/>
            <person name="Viragh M."/>
            <person name="Drula E."/>
            <person name="Min B."/>
            <person name="Chaduli D."/>
            <person name="Navarro D."/>
            <person name="Favel A."/>
            <person name="Norest M."/>
            <person name="Lesage-Meessen L."/>
            <person name="Balint B."/>
            <person name="Merenyi Z."/>
            <person name="de Eugenio L."/>
            <person name="Morin E."/>
            <person name="Martinez A.T."/>
            <person name="Baldrian P."/>
            <person name="Stursova M."/>
            <person name="Martinez M.J."/>
            <person name="Novotny C."/>
            <person name="Magnuson J.K."/>
            <person name="Spatafora J.W."/>
            <person name="Maurice S."/>
            <person name="Pangilinan J."/>
            <person name="Andreopoulos W."/>
            <person name="LaButti K."/>
            <person name="Hundley H."/>
            <person name="Na H."/>
            <person name="Kuo A."/>
            <person name="Barry K."/>
            <person name="Lipzen A."/>
            <person name="Henrissat B."/>
            <person name="Riley R."/>
            <person name="Ahrendt S."/>
            <person name="Nagy L.G."/>
            <person name="Grigoriev I.V."/>
            <person name="Martin F."/>
            <person name="Rosso M.N."/>
        </authorList>
    </citation>
    <scope>NUCLEOTIDE SEQUENCE</scope>
    <source>
        <strain evidence="1">CBS 384.51</strain>
    </source>
</reference>
<protein>
    <submittedName>
        <fullName evidence="1">Uncharacterized protein</fullName>
    </submittedName>
</protein>